<feature type="binding site" evidence="10">
    <location>
        <position position="34"/>
    </location>
    <ligand>
        <name>substrate</name>
    </ligand>
</feature>
<organism evidence="13 14">
    <name type="scientific">Helicobacter trogontum</name>
    <dbReference type="NCBI Taxonomy" id="50960"/>
    <lineage>
        <taxon>Bacteria</taxon>
        <taxon>Pseudomonadati</taxon>
        <taxon>Campylobacterota</taxon>
        <taxon>Epsilonproteobacteria</taxon>
        <taxon>Campylobacterales</taxon>
        <taxon>Helicobacteraceae</taxon>
        <taxon>Helicobacter</taxon>
    </lineage>
</organism>
<reference evidence="13 14" key="1">
    <citation type="journal article" date="2014" name="Genome Announc.">
        <title>Draft genome sequences of eight enterohepatic helicobacter species isolated from both laboratory and wild rodents.</title>
        <authorList>
            <person name="Sheh A."/>
            <person name="Shen Z."/>
            <person name="Fox J.G."/>
        </authorList>
    </citation>
    <scope>NUCLEOTIDE SEQUENCE [LARGE SCALE GENOMIC DNA]</scope>
    <source>
        <strain evidence="13 14">ATCC 49310</strain>
    </source>
</reference>
<evidence type="ECO:0000256" key="10">
    <source>
        <dbReference type="PIRSR" id="PIRSR614732-2"/>
    </source>
</evidence>
<dbReference type="InterPro" id="IPR001754">
    <property type="entry name" value="OMPdeCOase_dom"/>
</dbReference>
<evidence type="ECO:0000256" key="11">
    <source>
        <dbReference type="RuleBase" id="RU000512"/>
    </source>
</evidence>
<protein>
    <recommendedName>
        <fullName evidence="4 11">Orotidine 5'-phosphate decarboxylase</fullName>
        <ecNumber evidence="3 11">4.1.1.23</ecNumber>
    </recommendedName>
</protein>
<dbReference type="GO" id="GO:0044205">
    <property type="term" value="P:'de novo' UMP biosynthetic process"/>
    <property type="evidence" value="ECO:0007669"/>
    <property type="project" value="UniProtKB-UniPathway"/>
</dbReference>
<dbReference type="UniPathway" id="UPA00070">
    <property type="reaction ID" value="UER00120"/>
</dbReference>
<dbReference type="GO" id="GO:0004590">
    <property type="term" value="F:orotidine-5'-phosphate decarboxylase activity"/>
    <property type="evidence" value="ECO:0007669"/>
    <property type="project" value="UniProtKB-EC"/>
</dbReference>
<dbReference type="STRING" id="50960.LS81_01350"/>
<dbReference type="Pfam" id="PF00215">
    <property type="entry name" value="OMPdecase"/>
    <property type="match status" value="1"/>
</dbReference>
<dbReference type="InterPro" id="IPR014732">
    <property type="entry name" value="OMPdecase"/>
</dbReference>
<dbReference type="NCBIfam" id="TIGR01740">
    <property type="entry name" value="pyrF"/>
    <property type="match status" value="1"/>
</dbReference>
<feature type="active site" description="For OMPdecase activity" evidence="9">
    <location>
        <position position="63"/>
    </location>
</feature>
<dbReference type="PANTHER" id="PTHR32119">
    <property type="entry name" value="OROTIDINE 5'-PHOSPHATE DECARBOXYLASE"/>
    <property type="match status" value="1"/>
</dbReference>
<evidence type="ECO:0000256" key="2">
    <source>
        <dbReference type="ARBA" id="ARBA00004861"/>
    </source>
</evidence>
<dbReference type="PROSITE" id="PS00156">
    <property type="entry name" value="OMPDECASE"/>
    <property type="match status" value="1"/>
</dbReference>
<dbReference type="GO" id="GO:0005829">
    <property type="term" value="C:cytosol"/>
    <property type="evidence" value="ECO:0007669"/>
    <property type="project" value="TreeGrafter"/>
</dbReference>
<evidence type="ECO:0000256" key="4">
    <source>
        <dbReference type="ARBA" id="ARBA00021923"/>
    </source>
</evidence>
<dbReference type="RefSeq" id="WP_034318884.1">
    <property type="nucleotide sequence ID" value="NZ_FZNF01000094.1"/>
</dbReference>
<dbReference type="GO" id="GO:0006207">
    <property type="term" value="P:'de novo' pyrimidine nucleobase biosynthetic process"/>
    <property type="evidence" value="ECO:0007669"/>
    <property type="project" value="InterPro"/>
</dbReference>
<keyword evidence="6 11" id="KW-0665">Pyrimidine biosynthesis</keyword>
<comment type="caution">
    <text evidence="13">The sequence shown here is derived from an EMBL/GenBank/DDBJ whole genome shotgun (WGS) entry which is preliminary data.</text>
</comment>
<gene>
    <name evidence="13" type="ORF">LS80_004480</name>
</gene>
<comment type="catalytic activity">
    <reaction evidence="8 11">
        <text>orotidine 5'-phosphate + H(+) = UMP + CO2</text>
        <dbReference type="Rhea" id="RHEA:11596"/>
        <dbReference type="ChEBI" id="CHEBI:15378"/>
        <dbReference type="ChEBI" id="CHEBI:16526"/>
        <dbReference type="ChEBI" id="CHEBI:57538"/>
        <dbReference type="ChEBI" id="CHEBI:57865"/>
        <dbReference type="EC" id="4.1.1.23"/>
    </reaction>
</comment>
<dbReference type="InterPro" id="IPR013785">
    <property type="entry name" value="Aldolase_TIM"/>
</dbReference>
<evidence type="ECO:0000256" key="1">
    <source>
        <dbReference type="ARBA" id="ARBA00002356"/>
    </source>
</evidence>
<evidence type="ECO:0000256" key="9">
    <source>
        <dbReference type="PIRSR" id="PIRSR614732-1"/>
    </source>
</evidence>
<dbReference type="CDD" id="cd04725">
    <property type="entry name" value="OMP_decarboxylase_like"/>
    <property type="match status" value="1"/>
</dbReference>
<dbReference type="PANTHER" id="PTHR32119:SF2">
    <property type="entry name" value="OROTIDINE 5'-PHOSPHATE DECARBOXYLASE"/>
    <property type="match status" value="1"/>
</dbReference>
<sequence>MKLCIALDMPSMQENLKLAKEVREHFSNEEIWLKVGLRSFVRDGRDFVRILQDLGFRIFLDLKIYDIPNTMLDCVHECHKLGVDMMTIHASCGKEAMRSIAKLLRKESSDMRVVAVSALTSFDEDGFREIYNTSIQHGVNSLANIVYESGIDGLVCSIDEVLLIKSISNTLFTVTPGIRLESSSDDQKRTANVKVAKKIGSDFIVVGRPIYNAIDKVGVIKQILNDMKL</sequence>
<dbReference type="InterPro" id="IPR018089">
    <property type="entry name" value="OMPdecase_AS"/>
</dbReference>
<evidence type="ECO:0000256" key="3">
    <source>
        <dbReference type="ARBA" id="ARBA00012321"/>
    </source>
</evidence>
<evidence type="ECO:0000256" key="6">
    <source>
        <dbReference type="ARBA" id="ARBA00022975"/>
    </source>
</evidence>
<dbReference type="NCBIfam" id="NF001273">
    <property type="entry name" value="PRK00230.1"/>
    <property type="match status" value="1"/>
</dbReference>
<dbReference type="EC" id="4.1.1.23" evidence="3 11"/>
<feature type="active site" description="For OMPdecase activity" evidence="9">
    <location>
        <position position="66"/>
    </location>
</feature>
<feature type="domain" description="Orotidine 5'-phosphate decarboxylase" evidence="12">
    <location>
        <begin position="2"/>
        <end position="223"/>
    </location>
</feature>
<comment type="pathway">
    <text evidence="2 11">Pyrimidine metabolism; UMP biosynthesis via de novo pathway; UMP from orotate: step 2/2.</text>
</comment>
<feature type="active site" description="For OMPdecase activity" evidence="9">
    <location>
        <position position="61"/>
    </location>
</feature>
<dbReference type="SUPFAM" id="SSF51366">
    <property type="entry name" value="Ribulose-phoshate binding barrel"/>
    <property type="match status" value="1"/>
</dbReference>
<feature type="binding site" evidence="10">
    <location>
        <position position="120"/>
    </location>
    <ligand>
        <name>substrate</name>
    </ligand>
</feature>
<feature type="binding site" evidence="10">
    <location>
        <position position="187"/>
    </location>
    <ligand>
        <name>substrate</name>
    </ligand>
</feature>
<name>A0A4U8TES4_9HELI</name>
<dbReference type="SMART" id="SM00934">
    <property type="entry name" value="OMPdecase"/>
    <property type="match status" value="1"/>
</dbReference>
<evidence type="ECO:0000256" key="5">
    <source>
        <dbReference type="ARBA" id="ARBA00022793"/>
    </source>
</evidence>
<dbReference type="EMBL" id="JRPK02000010">
    <property type="protein sequence ID" value="TLD98561.1"/>
    <property type="molecule type" value="Genomic_DNA"/>
</dbReference>
<feature type="binding site" evidence="10">
    <location>
        <position position="208"/>
    </location>
    <ligand>
        <name>substrate</name>
    </ligand>
</feature>
<evidence type="ECO:0000259" key="12">
    <source>
        <dbReference type="SMART" id="SM00934"/>
    </source>
</evidence>
<feature type="binding site" evidence="10">
    <location>
        <position position="207"/>
    </location>
    <ligand>
        <name>substrate</name>
    </ligand>
</feature>
<dbReference type="AlphaFoldDB" id="A0A4U8TES4"/>
<evidence type="ECO:0000256" key="7">
    <source>
        <dbReference type="ARBA" id="ARBA00023239"/>
    </source>
</evidence>
<feature type="binding site" evidence="10">
    <location>
        <position position="8"/>
    </location>
    <ligand>
        <name>substrate</name>
    </ligand>
</feature>
<comment type="similarity">
    <text evidence="11">Belongs to the OMP decarboxylase family.</text>
</comment>
<accession>A0A4U8TES4</accession>
<dbReference type="Proteomes" id="UP000029861">
    <property type="component" value="Unassembled WGS sequence"/>
</dbReference>
<dbReference type="Gene3D" id="3.20.20.70">
    <property type="entry name" value="Aldolase class I"/>
    <property type="match status" value="1"/>
</dbReference>
<keyword evidence="7 11" id="KW-0456">Lyase</keyword>
<evidence type="ECO:0000313" key="13">
    <source>
        <dbReference type="EMBL" id="TLD98561.1"/>
    </source>
</evidence>
<comment type="function">
    <text evidence="1">Catalyzes the decarboxylation of orotidine 5'-monophosphate (OMP) to uridine 5'-monophosphate (UMP).</text>
</comment>
<keyword evidence="5 11" id="KW-0210">Decarboxylase</keyword>
<feature type="binding site" evidence="10">
    <location>
        <position position="179"/>
    </location>
    <ligand>
        <name>substrate</name>
    </ligand>
</feature>
<evidence type="ECO:0000256" key="8">
    <source>
        <dbReference type="ARBA" id="ARBA00049157"/>
    </source>
</evidence>
<dbReference type="InterPro" id="IPR011060">
    <property type="entry name" value="RibuloseP-bd_barrel"/>
</dbReference>
<evidence type="ECO:0000313" key="14">
    <source>
        <dbReference type="Proteomes" id="UP000029861"/>
    </source>
</evidence>
<proteinExistence type="inferred from homology"/>